<evidence type="ECO:0000313" key="3">
    <source>
        <dbReference type="EMBL" id="PIE34564.1"/>
    </source>
</evidence>
<dbReference type="GO" id="GO:0071713">
    <property type="term" value="F:para-aminobenzoyl-glutamate hydrolase activity"/>
    <property type="evidence" value="ECO:0007669"/>
    <property type="project" value="TreeGrafter"/>
</dbReference>
<dbReference type="PANTHER" id="PTHR30575">
    <property type="entry name" value="PEPTIDASE M20"/>
    <property type="match status" value="1"/>
</dbReference>
<organism evidence="3 4">
    <name type="scientific">candidate division KSB3 bacterium</name>
    <dbReference type="NCBI Taxonomy" id="2044937"/>
    <lineage>
        <taxon>Bacteria</taxon>
        <taxon>candidate division KSB3</taxon>
    </lineage>
</organism>
<dbReference type="GO" id="GO:0046872">
    <property type="term" value="F:metal ion binding"/>
    <property type="evidence" value="ECO:0007669"/>
    <property type="project" value="UniProtKB-KW"/>
</dbReference>
<reference evidence="3 4" key="1">
    <citation type="submission" date="2017-10" db="EMBL/GenBank/DDBJ databases">
        <title>Novel microbial diversity and functional potential in the marine mammal oral microbiome.</title>
        <authorList>
            <person name="Dudek N.K."/>
            <person name="Sun C.L."/>
            <person name="Burstein D."/>
            <person name="Kantor R.S."/>
            <person name="Aliaga Goltsman D.S."/>
            <person name="Bik E.M."/>
            <person name="Thomas B.C."/>
            <person name="Banfield J.F."/>
            <person name="Relman D.A."/>
        </authorList>
    </citation>
    <scope>NUCLEOTIDE SEQUENCE [LARGE SCALE GENOMIC DNA]</scope>
    <source>
        <strain evidence="3">DOLJORAL78_47_16</strain>
    </source>
</reference>
<dbReference type="PIRSF" id="PIRSF005962">
    <property type="entry name" value="Pept_M20D_amidohydro"/>
    <property type="match status" value="1"/>
</dbReference>
<dbReference type="GO" id="GO:0046657">
    <property type="term" value="P:folic acid catabolic process"/>
    <property type="evidence" value="ECO:0007669"/>
    <property type="project" value="TreeGrafter"/>
</dbReference>
<dbReference type="SUPFAM" id="SSF55031">
    <property type="entry name" value="Bacterial exopeptidase dimerisation domain"/>
    <property type="match status" value="1"/>
</dbReference>
<feature type="binding site" evidence="1">
    <location>
        <position position="179"/>
    </location>
    <ligand>
        <name>Mn(2+)</name>
        <dbReference type="ChEBI" id="CHEBI:29035"/>
        <label>2</label>
    </ligand>
</feature>
<dbReference type="Gene3D" id="3.40.630.10">
    <property type="entry name" value="Zn peptidases"/>
    <property type="match status" value="2"/>
</dbReference>
<dbReference type="Pfam" id="PF01546">
    <property type="entry name" value="Peptidase_M20"/>
    <property type="match status" value="1"/>
</dbReference>
<dbReference type="Pfam" id="PF07687">
    <property type="entry name" value="M20_dimer"/>
    <property type="match status" value="1"/>
</dbReference>
<dbReference type="GO" id="GO:0005737">
    <property type="term" value="C:cytoplasm"/>
    <property type="evidence" value="ECO:0007669"/>
    <property type="project" value="TreeGrafter"/>
</dbReference>
<feature type="binding site" evidence="1">
    <location>
        <position position="398"/>
    </location>
    <ligand>
        <name>Mn(2+)</name>
        <dbReference type="ChEBI" id="CHEBI:29035"/>
        <label>2</label>
    </ligand>
</feature>
<feature type="binding site" evidence="1">
    <location>
        <position position="143"/>
    </location>
    <ligand>
        <name>Mn(2+)</name>
        <dbReference type="ChEBI" id="CHEBI:29035"/>
        <label>2</label>
    </ligand>
</feature>
<dbReference type="InterPro" id="IPR017439">
    <property type="entry name" value="Amidohydrolase"/>
</dbReference>
<gene>
    <name evidence="3" type="ORF">CSA56_07365</name>
</gene>
<dbReference type="GO" id="GO:0016805">
    <property type="term" value="F:dipeptidase activity"/>
    <property type="evidence" value="ECO:0007669"/>
    <property type="project" value="TreeGrafter"/>
</dbReference>
<proteinExistence type="predicted"/>
<sequence length="427" mass="47461">MMTELSQTHEAELFNELQTIRRKFHQYPEIGGHEFWTTARICEYLDALDCTLLYGDQLYRDFPAPELLTLWPDELPKADNGDEWIGKLHGRTGAIAIIQGKQEGPTFGFRVDIDGLPIKESHDPSHRPYAEGFQAMNDNMHACGHDGHITIGLGLAKTLASHTEELKGRYYLFFQPAEETIAGGRIFARLPYVKELDYFFPLHVGLLGTRQIVCGLSFLADKRYSVSFRGRSSHAGGSPEQGKNALLAACHAVTGLYGISRHSGGRSRVNVGEFSAPNASNVIPDATQFELDLRGETNEICDYLKDQAEHIIEGAALMHQVEFDMQFLVDAEMAENSPELLAAVRQAGLDIGIQSDAIVERHLVSGSEDATFIMNEVIRHGGLTTYIGLSSPTYGGHHHKQFDFDETILPEGVKLLCQLIHNLTHDM</sequence>
<evidence type="ECO:0000256" key="1">
    <source>
        <dbReference type="PIRSR" id="PIRSR005962-1"/>
    </source>
</evidence>
<dbReference type="SUPFAM" id="SSF53187">
    <property type="entry name" value="Zn-dependent exopeptidases"/>
    <property type="match status" value="1"/>
</dbReference>
<protein>
    <submittedName>
        <fullName evidence="3">Peptidase</fullName>
    </submittedName>
</protein>
<dbReference type="PANTHER" id="PTHR30575:SF3">
    <property type="entry name" value="PEPTIDASE M20 DIMERISATION DOMAIN-CONTAINING PROTEIN"/>
    <property type="match status" value="1"/>
</dbReference>
<keyword evidence="1" id="KW-0479">Metal-binding</keyword>
<dbReference type="NCBIfam" id="TIGR01891">
    <property type="entry name" value="amidohydrolases"/>
    <property type="match status" value="1"/>
</dbReference>
<dbReference type="Proteomes" id="UP000230821">
    <property type="component" value="Unassembled WGS sequence"/>
</dbReference>
<dbReference type="InterPro" id="IPR002933">
    <property type="entry name" value="Peptidase_M20"/>
</dbReference>
<evidence type="ECO:0000313" key="4">
    <source>
        <dbReference type="Proteomes" id="UP000230821"/>
    </source>
</evidence>
<dbReference type="InterPro" id="IPR036264">
    <property type="entry name" value="Bact_exopeptidase_dim_dom"/>
</dbReference>
<name>A0A2G6KFW5_9BACT</name>
<feature type="domain" description="Peptidase M20 dimerisation" evidence="2">
    <location>
        <begin position="224"/>
        <end position="314"/>
    </location>
</feature>
<dbReference type="InterPro" id="IPR052030">
    <property type="entry name" value="Peptidase_M20/M20A_hydrolases"/>
</dbReference>
<accession>A0A2G6KFW5</accession>
<feature type="binding site" evidence="1">
    <location>
        <position position="145"/>
    </location>
    <ligand>
        <name>Mn(2+)</name>
        <dbReference type="ChEBI" id="CHEBI:29035"/>
        <label>2</label>
    </ligand>
</feature>
<keyword evidence="1" id="KW-0464">Manganese</keyword>
<feature type="binding site" evidence="1">
    <location>
        <position position="203"/>
    </location>
    <ligand>
        <name>Mn(2+)</name>
        <dbReference type="ChEBI" id="CHEBI:29035"/>
        <label>2</label>
    </ligand>
</feature>
<dbReference type="EMBL" id="PDSK01000083">
    <property type="protein sequence ID" value="PIE34564.1"/>
    <property type="molecule type" value="Genomic_DNA"/>
</dbReference>
<comment type="caution">
    <text evidence="3">The sequence shown here is derived from an EMBL/GenBank/DDBJ whole genome shotgun (WGS) entry which is preliminary data.</text>
</comment>
<dbReference type="InterPro" id="IPR011650">
    <property type="entry name" value="Peptidase_M20_dimer"/>
</dbReference>
<dbReference type="AlphaFoldDB" id="A0A2G6KFW5"/>
<evidence type="ECO:0000259" key="2">
    <source>
        <dbReference type="Pfam" id="PF07687"/>
    </source>
</evidence>
<comment type="cofactor">
    <cofactor evidence="1">
        <name>Mn(2+)</name>
        <dbReference type="ChEBI" id="CHEBI:29035"/>
    </cofactor>
    <text evidence="1">The Mn(2+) ion enhances activity.</text>
</comment>